<protein>
    <submittedName>
        <fullName evidence="2">Uncharacterized protein</fullName>
    </submittedName>
</protein>
<evidence type="ECO:0000313" key="2">
    <source>
        <dbReference type="EMBL" id="MPC60590.1"/>
    </source>
</evidence>
<proteinExistence type="predicted"/>
<organism evidence="2 3">
    <name type="scientific">Portunus trituberculatus</name>
    <name type="common">Swimming crab</name>
    <name type="synonym">Neptunus trituberculatus</name>
    <dbReference type="NCBI Taxonomy" id="210409"/>
    <lineage>
        <taxon>Eukaryota</taxon>
        <taxon>Metazoa</taxon>
        <taxon>Ecdysozoa</taxon>
        <taxon>Arthropoda</taxon>
        <taxon>Crustacea</taxon>
        <taxon>Multicrustacea</taxon>
        <taxon>Malacostraca</taxon>
        <taxon>Eumalacostraca</taxon>
        <taxon>Eucarida</taxon>
        <taxon>Decapoda</taxon>
        <taxon>Pleocyemata</taxon>
        <taxon>Brachyura</taxon>
        <taxon>Eubrachyura</taxon>
        <taxon>Portunoidea</taxon>
        <taxon>Portunidae</taxon>
        <taxon>Portuninae</taxon>
        <taxon>Portunus</taxon>
    </lineage>
</organism>
<comment type="caution">
    <text evidence="2">The sequence shown here is derived from an EMBL/GenBank/DDBJ whole genome shotgun (WGS) entry which is preliminary data.</text>
</comment>
<evidence type="ECO:0000256" key="1">
    <source>
        <dbReference type="SAM" id="MobiDB-lite"/>
    </source>
</evidence>
<dbReference type="Proteomes" id="UP000324222">
    <property type="component" value="Unassembled WGS sequence"/>
</dbReference>
<gene>
    <name evidence="2" type="ORF">E2C01_054642</name>
</gene>
<dbReference type="AlphaFoldDB" id="A0A5B7GK64"/>
<keyword evidence="3" id="KW-1185">Reference proteome</keyword>
<name>A0A5B7GK64_PORTR</name>
<reference evidence="2 3" key="1">
    <citation type="submission" date="2019-05" db="EMBL/GenBank/DDBJ databases">
        <title>Another draft genome of Portunus trituberculatus and its Hox gene families provides insights of decapod evolution.</title>
        <authorList>
            <person name="Jeong J.-H."/>
            <person name="Song I."/>
            <person name="Kim S."/>
            <person name="Choi T."/>
            <person name="Kim D."/>
            <person name="Ryu S."/>
            <person name="Kim W."/>
        </authorList>
    </citation>
    <scope>NUCLEOTIDE SEQUENCE [LARGE SCALE GENOMIC DNA]</scope>
    <source>
        <tissue evidence="2">Muscle</tissue>
    </source>
</reference>
<dbReference type="EMBL" id="VSRR010017690">
    <property type="protein sequence ID" value="MPC60590.1"/>
    <property type="molecule type" value="Genomic_DNA"/>
</dbReference>
<feature type="region of interest" description="Disordered" evidence="1">
    <location>
        <begin position="85"/>
        <end position="109"/>
    </location>
</feature>
<accession>A0A5B7GK64</accession>
<evidence type="ECO:0000313" key="3">
    <source>
        <dbReference type="Proteomes" id="UP000324222"/>
    </source>
</evidence>
<sequence>MRPSTEEVKCVMEVCGALKGVSVVQVVMAGGSSDSSTAASLKPFHGRSCSRETVLRIRVDISVVSEGKVSDDRAKRFRIRSCGVAGTHHPVTQPPTRPTRTLATGAVSV</sequence>